<keyword evidence="6" id="KW-0808">Transferase</keyword>
<gene>
    <name evidence="8" type="ORF">HYALB_00001276</name>
</gene>
<keyword evidence="4" id="KW-0963">Cytoplasm</keyword>
<evidence type="ECO:0000313" key="8">
    <source>
        <dbReference type="EMBL" id="CAG8972857.1"/>
    </source>
</evidence>
<evidence type="ECO:0000256" key="1">
    <source>
        <dbReference type="ARBA" id="ARBA00004496"/>
    </source>
</evidence>
<dbReference type="PANTHER" id="PTHR11579:SF0">
    <property type="entry name" value="PROTEIN-L-ISOASPARTATE(D-ASPARTATE) O-METHYLTRANSFERASE"/>
    <property type="match status" value="1"/>
</dbReference>
<evidence type="ECO:0000256" key="2">
    <source>
        <dbReference type="ARBA" id="ARBA00005369"/>
    </source>
</evidence>
<dbReference type="EMBL" id="CAJVRM010000057">
    <property type="protein sequence ID" value="CAG8972857.1"/>
    <property type="molecule type" value="Genomic_DNA"/>
</dbReference>
<sequence>MGWDAIHVGAAAKEVHGELVEQLKSPGRIFIPVEEQSTGYQYIWVIDKNKEGVVSKEKLMGVNYVPLTDAYKD</sequence>
<dbReference type="GO" id="GO:0032259">
    <property type="term" value="P:methylation"/>
    <property type="evidence" value="ECO:0007669"/>
    <property type="project" value="UniProtKB-KW"/>
</dbReference>
<dbReference type="GO" id="GO:0005737">
    <property type="term" value="C:cytoplasm"/>
    <property type="evidence" value="ECO:0007669"/>
    <property type="project" value="UniProtKB-SubCell"/>
</dbReference>
<dbReference type="InterPro" id="IPR000682">
    <property type="entry name" value="PCMT"/>
</dbReference>
<dbReference type="EC" id="2.1.1.77" evidence="3"/>
<comment type="caution">
    <text evidence="8">The sequence shown here is derived from an EMBL/GenBank/DDBJ whole genome shotgun (WGS) entry which is preliminary data.</text>
</comment>
<evidence type="ECO:0000256" key="7">
    <source>
        <dbReference type="ARBA" id="ARBA00022691"/>
    </source>
</evidence>
<keyword evidence="7" id="KW-0949">S-adenosyl-L-methionine</keyword>
<dbReference type="PANTHER" id="PTHR11579">
    <property type="entry name" value="PROTEIN-L-ISOASPARTATE O-METHYLTRANSFERASE"/>
    <property type="match status" value="1"/>
</dbReference>
<proteinExistence type="inferred from homology"/>
<evidence type="ECO:0000256" key="6">
    <source>
        <dbReference type="ARBA" id="ARBA00022679"/>
    </source>
</evidence>
<evidence type="ECO:0000256" key="4">
    <source>
        <dbReference type="ARBA" id="ARBA00022490"/>
    </source>
</evidence>
<name>A0A9N9Q2Y6_9HELO</name>
<comment type="subcellular location">
    <subcellularLocation>
        <location evidence="1">Cytoplasm</location>
    </subcellularLocation>
</comment>
<dbReference type="AlphaFoldDB" id="A0A9N9Q2Y6"/>
<evidence type="ECO:0000313" key="9">
    <source>
        <dbReference type="Proteomes" id="UP000701801"/>
    </source>
</evidence>
<dbReference type="Gene3D" id="3.40.50.150">
    <property type="entry name" value="Vaccinia Virus protein VP39"/>
    <property type="match status" value="1"/>
</dbReference>
<keyword evidence="9" id="KW-1185">Reference proteome</keyword>
<evidence type="ECO:0000256" key="3">
    <source>
        <dbReference type="ARBA" id="ARBA00011890"/>
    </source>
</evidence>
<dbReference type="Pfam" id="PF01135">
    <property type="entry name" value="PCMT"/>
    <property type="match status" value="1"/>
</dbReference>
<evidence type="ECO:0000256" key="5">
    <source>
        <dbReference type="ARBA" id="ARBA00022603"/>
    </source>
</evidence>
<reference evidence="8" key="1">
    <citation type="submission" date="2021-07" db="EMBL/GenBank/DDBJ databases">
        <authorList>
            <person name="Durling M."/>
        </authorList>
    </citation>
    <scope>NUCLEOTIDE SEQUENCE</scope>
</reference>
<protein>
    <recommendedName>
        <fullName evidence="3">protein-L-isoaspartate(D-aspartate) O-methyltransferase</fullName>
        <ecNumber evidence="3">2.1.1.77</ecNumber>
    </recommendedName>
</protein>
<dbReference type="InterPro" id="IPR029063">
    <property type="entry name" value="SAM-dependent_MTases_sf"/>
</dbReference>
<dbReference type="Proteomes" id="UP000701801">
    <property type="component" value="Unassembled WGS sequence"/>
</dbReference>
<organism evidence="8 9">
    <name type="scientific">Hymenoscyphus albidus</name>
    <dbReference type="NCBI Taxonomy" id="595503"/>
    <lineage>
        <taxon>Eukaryota</taxon>
        <taxon>Fungi</taxon>
        <taxon>Dikarya</taxon>
        <taxon>Ascomycota</taxon>
        <taxon>Pezizomycotina</taxon>
        <taxon>Leotiomycetes</taxon>
        <taxon>Helotiales</taxon>
        <taxon>Helotiaceae</taxon>
        <taxon>Hymenoscyphus</taxon>
    </lineage>
</organism>
<dbReference type="OrthoDB" id="73890at2759"/>
<accession>A0A9N9Q2Y6</accession>
<comment type="similarity">
    <text evidence="2">Belongs to the methyltransferase superfamily. L-isoaspartyl/D-aspartyl protein methyltransferase family.</text>
</comment>
<dbReference type="GO" id="GO:0004719">
    <property type="term" value="F:protein-L-isoaspartate (D-aspartate) O-methyltransferase activity"/>
    <property type="evidence" value="ECO:0007669"/>
    <property type="project" value="UniProtKB-EC"/>
</dbReference>
<keyword evidence="5" id="KW-0489">Methyltransferase</keyword>